<dbReference type="CDD" id="cd00685">
    <property type="entry name" value="Trans_IPPS_HT"/>
    <property type="match status" value="1"/>
</dbReference>
<evidence type="ECO:0000313" key="13">
    <source>
        <dbReference type="EMBL" id="SIS38000.1"/>
    </source>
</evidence>
<dbReference type="SFLD" id="SFLDS00005">
    <property type="entry name" value="Isoprenoid_Synthase_Type_I"/>
    <property type="match status" value="1"/>
</dbReference>
<dbReference type="OrthoDB" id="9805316at2"/>
<name>A0A1N7ILP6_9BACL</name>
<dbReference type="EC" id="2.5.1.10" evidence="3"/>
<dbReference type="PROSITE" id="PS00444">
    <property type="entry name" value="POLYPRENYL_SYNTHASE_2"/>
    <property type="match status" value="1"/>
</dbReference>
<dbReference type="Pfam" id="PF00348">
    <property type="entry name" value="polyprenyl_synt"/>
    <property type="match status" value="1"/>
</dbReference>
<dbReference type="PROSITE" id="PS00723">
    <property type="entry name" value="POLYPRENYL_SYNTHASE_1"/>
    <property type="match status" value="1"/>
</dbReference>
<accession>A0A1N7ILP6</accession>
<dbReference type="Proteomes" id="UP000186795">
    <property type="component" value="Unassembled WGS sequence"/>
</dbReference>
<comment type="cofactor">
    <cofactor evidence="1">
        <name>Mg(2+)</name>
        <dbReference type="ChEBI" id="CHEBI:18420"/>
    </cofactor>
</comment>
<keyword evidence="5 12" id="KW-0808">Transferase</keyword>
<dbReference type="PANTHER" id="PTHR43281">
    <property type="entry name" value="FARNESYL DIPHOSPHATE SYNTHASE"/>
    <property type="match status" value="1"/>
</dbReference>
<dbReference type="GO" id="GO:0005737">
    <property type="term" value="C:cytoplasm"/>
    <property type="evidence" value="ECO:0007669"/>
    <property type="project" value="UniProtKB-ARBA"/>
</dbReference>
<dbReference type="GO" id="GO:0016114">
    <property type="term" value="P:terpenoid biosynthetic process"/>
    <property type="evidence" value="ECO:0007669"/>
    <property type="project" value="UniProtKB-ARBA"/>
</dbReference>
<comment type="similarity">
    <text evidence="2 12">Belongs to the FPP/GGPP synthase family.</text>
</comment>
<keyword evidence="7" id="KW-0460">Magnesium</keyword>
<dbReference type="FunFam" id="1.10.600.10:FF:000001">
    <property type="entry name" value="Geranylgeranyl diphosphate synthase"/>
    <property type="match status" value="1"/>
</dbReference>
<dbReference type="GO" id="GO:0046872">
    <property type="term" value="F:metal ion binding"/>
    <property type="evidence" value="ECO:0007669"/>
    <property type="project" value="UniProtKB-KW"/>
</dbReference>
<gene>
    <name evidence="13" type="ORF">SAMN05421790_10180</name>
</gene>
<evidence type="ECO:0000256" key="8">
    <source>
        <dbReference type="ARBA" id="ARBA00023229"/>
    </source>
</evidence>
<protein>
    <recommendedName>
        <fullName evidence="4">Farnesyl diphosphate synthase</fullName>
        <ecNumber evidence="3">2.5.1.10</ecNumber>
    </recommendedName>
    <alternativeName>
        <fullName evidence="10">(2E,6E)-farnesyl diphosphate synthase</fullName>
    </alternativeName>
    <alternativeName>
        <fullName evidence="9">Geranyltranstransferase</fullName>
    </alternativeName>
</protein>
<dbReference type="InterPro" id="IPR000092">
    <property type="entry name" value="Polyprenyl_synt"/>
</dbReference>
<evidence type="ECO:0000256" key="7">
    <source>
        <dbReference type="ARBA" id="ARBA00022842"/>
    </source>
</evidence>
<evidence type="ECO:0000256" key="6">
    <source>
        <dbReference type="ARBA" id="ARBA00022723"/>
    </source>
</evidence>
<dbReference type="AlphaFoldDB" id="A0A1N7ILP6"/>
<evidence type="ECO:0000256" key="11">
    <source>
        <dbReference type="ARBA" id="ARBA00049399"/>
    </source>
</evidence>
<dbReference type="NCBIfam" id="NF045485">
    <property type="entry name" value="FPPsyn"/>
    <property type="match status" value="1"/>
</dbReference>
<proteinExistence type="inferred from homology"/>
<evidence type="ECO:0000256" key="4">
    <source>
        <dbReference type="ARBA" id="ARBA00015100"/>
    </source>
</evidence>
<dbReference type="SUPFAM" id="SSF48576">
    <property type="entry name" value="Terpenoid synthases"/>
    <property type="match status" value="1"/>
</dbReference>
<dbReference type="GO" id="GO:0004337">
    <property type="term" value="F:(2E,6E)-farnesyl diphosphate synthase activity"/>
    <property type="evidence" value="ECO:0007669"/>
    <property type="project" value="UniProtKB-EC"/>
</dbReference>
<sequence>MGEETLSIGGGNGITVEEIQRYLKEKAKSVEARLKEYMERPAGIPETLREAMAYSLLAGGKRLRPVLTLATAEALGGDEEKALPFACAVEMIHTYSLIHDDLPAMDDDDFRRGTPTNHKIYGEAMAILAGDALLTRAFDVMAEGALDAELPRKTALTLIRECAVRAGAEGMVGGQVKDIQGEGREVSLEELQDIHRSKTGDLITGSVRIGAMVAGSGEDELQALTGYAERLGLAFQIQDDVLDVVGDHQKLGKPVGSDEVKNKSTYPSLLGLDSSRERIRSLVEEAKQLITAQERIRPARLLAIADYLTVRDK</sequence>
<dbReference type="InterPro" id="IPR008949">
    <property type="entry name" value="Isoprenoid_synthase_dom_sf"/>
</dbReference>
<keyword evidence="14" id="KW-1185">Reference proteome</keyword>
<dbReference type="InterPro" id="IPR053378">
    <property type="entry name" value="Prenyl_diphosphate_synthase"/>
</dbReference>
<evidence type="ECO:0000256" key="10">
    <source>
        <dbReference type="ARBA" id="ARBA00032873"/>
    </source>
</evidence>
<evidence type="ECO:0000256" key="12">
    <source>
        <dbReference type="RuleBase" id="RU004466"/>
    </source>
</evidence>
<evidence type="ECO:0000256" key="2">
    <source>
        <dbReference type="ARBA" id="ARBA00006706"/>
    </source>
</evidence>
<evidence type="ECO:0000256" key="3">
    <source>
        <dbReference type="ARBA" id="ARBA00012439"/>
    </source>
</evidence>
<organism evidence="13 14">
    <name type="scientific">Kroppenstedtia eburnea</name>
    <dbReference type="NCBI Taxonomy" id="714067"/>
    <lineage>
        <taxon>Bacteria</taxon>
        <taxon>Bacillati</taxon>
        <taxon>Bacillota</taxon>
        <taxon>Bacilli</taxon>
        <taxon>Bacillales</taxon>
        <taxon>Thermoactinomycetaceae</taxon>
        <taxon>Kroppenstedtia</taxon>
    </lineage>
</organism>
<evidence type="ECO:0000313" key="14">
    <source>
        <dbReference type="Proteomes" id="UP000186795"/>
    </source>
</evidence>
<evidence type="ECO:0000256" key="5">
    <source>
        <dbReference type="ARBA" id="ARBA00022679"/>
    </source>
</evidence>
<dbReference type="InterPro" id="IPR033749">
    <property type="entry name" value="Polyprenyl_synt_CS"/>
</dbReference>
<keyword evidence="6" id="KW-0479">Metal-binding</keyword>
<evidence type="ECO:0000256" key="1">
    <source>
        <dbReference type="ARBA" id="ARBA00001946"/>
    </source>
</evidence>
<reference evidence="14" key="1">
    <citation type="submission" date="2017-01" db="EMBL/GenBank/DDBJ databases">
        <authorList>
            <person name="Varghese N."/>
            <person name="Submissions S."/>
        </authorList>
    </citation>
    <scope>NUCLEOTIDE SEQUENCE [LARGE SCALE GENOMIC DNA]</scope>
    <source>
        <strain evidence="14">DSM 45196</strain>
    </source>
</reference>
<keyword evidence="8" id="KW-0414">Isoprene biosynthesis</keyword>
<dbReference type="Gene3D" id="1.10.600.10">
    <property type="entry name" value="Farnesyl Diphosphate Synthase"/>
    <property type="match status" value="1"/>
</dbReference>
<dbReference type="PANTHER" id="PTHR43281:SF1">
    <property type="entry name" value="FARNESYL DIPHOSPHATE SYNTHASE"/>
    <property type="match status" value="1"/>
</dbReference>
<dbReference type="EMBL" id="FTOD01000001">
    <property type="protein sequence ID" value="SIS38000.1"/>
    <property type="molecule type" value="Genomic_DNA"/>
</dbReference>
<dbReference type="SFLD" id="SFLDG01017">
    <property type="entry name" value="Polyprenyl_Transferase_Like"/>
    <property type="match status" value="1"/>
</dbReference>
<evidence type="ECO:0000256" key="9">
    <source>
        <dbReference type="ARBA" id="ARBA00032380"/>
    </source>
</evidence>
<comment type="catalytic activity">
    <reaction evidence="11">
        <text>isopentenyl diphosphate + (2E)-geranyl diphosphate = (2E,6E)-farnesyl diphosphate + diphosphate</text>
        <dbReference type="Rhea" id="RHEA:19361"/>
        <dbReference type="ChEBI" id="CHEBI:33019"/>
        <dbReference type="ChEBI" id="CHEBI:58057"/>
        <dbReference type="ChEBI" id="CHEBI:128769"/>
        <dbReference type="ChEBI" id="CHEBI:175763"/>
        <dbReference type="EC" id="2.5.1.10"/>
    </reaction>
</comment>